<proteinExistence type="predicted"/>
<accession>A0A2J6S7E3</accession>
<evidence type="ECO:0000313" key="1">
    <source>
        <dbReference type="EMBL" id="PMD46682.1"/>
    </source>
</evidence>
<organism evidence="1 2">
    <name type="scientific">Hyaloscypha variabilis (strain UAMH 11265 / GT02V1 / F)</name>
    <name type="common">Meliniomyces variabilis</name>
    <dbReference type="NCBI Taxonomy" id="1149755"/>
    <lineage>
        <taxon>Eukaryota</taxon>
        <taxon>Fungi</taxon>
        <taxon>Dikarya</taxon>
        <taxon>Ascomycota</taxon>
        <taxon>Pezizomycotina</taxon>
        <taxon>Leotiomycetes</taxon>
        <taxon>Helotiales</taxon>
        <taxon>Hyaloscyphaceae</taxon>
        <taxon>Hyaloscypha</taxon>
        <taxon>Hyaloscypha variabilis</taxon>
    </lineage>
</organism>
<dbReference type="AlphaFoldDB" id="A0A2J6S7E3"/>
<gene>
    <name evidence="1" type="ORF">L207DRAFT_577529</name>
</gene>
<dbReference type="Proteomes" id="UP000235786">
    <property type="component" value="Unassembled WGS sequence"/>
</dbReference>
<sequence length="130" mass="14527">MGQSLRLGKFLRGDWEHLLGTHVGTSSGTPPSIDEMERTGVAFTGYELIEAASNAVSGKPFTLSYLLDQLAMELKHGTVIMLESPTRGNTFGKFRYDNTHEYSVHGWPMELNKRDWFEDVLTGVDPAVHK</sequence>
<dbReference type="EMBL" id="KZ613939">
    <property type="protein sequence ID" value="PMD46682.1"/>
    <property type="molecule type" value="Genomic_DNA"/>
</dbReference>
<evidence type="ECO:0000313" key="2">
    <source>
        <dbReference type="Proteomes" id="UP000235786"/>
    </source>
</evidence>
<protein>
    <submittedName>
        <fullName evidence="1">Uncharacterized protein</fullName>
    </submittedName>
</protein>
<name>A0A2J6S7E3_HYAVF</name>
<keyword evidence="2" id="KW-1185">Reference proteome</keyword>
<reference evidence="1 2" key="1">
    <citation type="submission" date="2016-04" db="EMBL/GenBank/DDBJ databases">
        <title>A degradative enzymes factory behind the ericoid mycorrhizal symbiosis.</title>
        <authorList>
            <consortium name="DOE Joint Genome Institute"/>
            <person name="Martino E."/>
            <person name="Morin E."/>
            <person name="Grelet G."/>
            <person name="Kuo A."/>
            <person name="Kohler A."/>
            <person name="Daghino S."/>
            <person name="Barry K."/>
            <person name="Choi C."/>
            <person name="Cichocki N."/>
            <person name="Clum A."/>
            <person name="Copeland A."/>
            <person name="Hainaut M."/>
            <person name="Haridas S."/>
            <person name="Labutti K."/>
            <person name="Lindquist E."/>
            <person name="Lipzen A."/>
            <person name="Khouja H.-R."/>
            <person name="Murat C."/>
            <person name="Ohm R."/>
            <person name="Olson A."/>
            <person name="Spatafora J."/>
            <person name="Veneault-Fourrey C."/>
            <person name="Henrissat B."/>
            <person name="Grigoriev I."/>
            <person name="Martin F."/>
            <person name="Perotto S."/>
        </authorList>
    </citation>
    <scope>NUCLEOTIDE SEQUENCE [LARGE SCALE GENOMIC DNA]</scope>
    <source>
        <strain evidence="1 2">F</strain>
    </source>
</reference>